<dbReference type="PANTHER" id="PTHR13501">
    <property type="entry name" value="CHLOROPLAST 50S RIBOSOMAL PROTEIN L22-RELATED"/>
    <property type="match status" value="1"/>
</dbReference>
<dbReference type="EMBL" id="UINC01037510">
    <property type="protein sequence ID" value="SVB33097.1"/>
    <property type="molecule type" value="Genomic_DNA"/>
</dbReference>
<dbReference type="GO" id="GO:0019843">
    <property type="term" value="F:rRNA binding"/>
    <property type="evidence" value="ECO:0007669"/>
    <property type="project" value="UniProtKB-KW"/>
</dbReference>
<keyword evidence="2" id="KW-0699">rRNA-binding</keyword>
<evidence type="ECO:0000256" key="6">
    <source>
        <dbReference type="SAM" id="MobiDB-lite"/>
    </source>
</evidence>
<evidence type="ECO:0000256" key="1">
    <source>
        <dbReference type="ARBA" id="ARBA00009451"/>
    </source>
</evidence>
<organism evidence="7">
    <name type="scientific">marine metagenome</name>
    <dbReference type="NCBI Taxonomy" id="408172"/>
    <lineage>
        <taxon>unclassified sequences</taxon>
        <taxon>metagenomes</taxon>
        <taxon>ecological metagenomes</taxon>
    </lineage>
</organism>
<evidence type="ECO:0008006" key="8">
    <source>
        <dbReference type="Google" id="ProtNLM"/>
    </source>
</evidence>
<evidence type="ECO:0000256" key="2">
    <source>
        <dbReference type="ARBA" id="ARBA00022730"/>
    </source>
</evidence>
<feature type="compositionally biased region" description="Basic and acidic residues" evidence="6">
    <location>
        <begin position="149"/>
        <end position="161"/>
    </location>
</feature>
<feature type="region of interest" description="Disordered" evidence="6">
    <location>
        <begin position="137"/>
        <end position="192"/>
    </location>
</feature>
<comment type="similarity">
    <text evidence="1">Belongs to the universal ribosomal protein uL22 family.</text>
</comment>
<dbReference type="GO" id="GO:0006412">
    <property type="term" value="P:translation"/>
    <property type="evidence" value="ECO:0007669"/>
    <property type="project" value="InterPro"/>
</dbReference>
<dbReference type="Gene3D" id="3.90.470.10">
    <property type="entry name" value="Ribosomal protein L22/L17"/>
    <property type="match status" value="1"/>
</dbReference>
<name>A0A382D662_9ZZZZ</name>
<dbReference type="AlphaFoldDB" id="A0A382D662"/>
<dbReference type="PANTHER" id="PTHR13501:SF8">
    <property type="entry name" value="LARGE RIBOSOMAL SUBUNIT PROTEIN UL22M"/>
    <property type="match status" value="1"/>
</dbReference>
<keyword evidence="4" id="KW-0689">Ribosomal protein</keyword>
<dbReference type="Pfam" id="PF00237">
    <property type="entry name" value="Ribosomal_L22"/>
    <property type="match status" value="1"/>
</dbReference>
<dbReference type="CDD" id="cd00336">
    <property type="entry name" value="Ribosomal_L22"/>
    <property type="match status" value="1"/>
</dbReference>
<dbReference type="HAMAP" id="MF_01331_B">
    <property type="entry name" value="Ribosomal_uL22_B"/>
    <property type="match status" value="1"/>
</dbReference>
<dbReference type="InterPro" id="IPR005727">
    <property type="entry name" value="Ribosomal_uL22_bac/chlpt-type"/>
</dbReference>
<dbReference type="SUPFAM" id="SSF54843">
    <property type="entry name" value="Ribosomal protein L22"/>
    <property type="match status" value="1"/>
</dbReference>
<dbReference type="GO" id="GO:0003735">
    <property type="term" value="F:structural constituent of ribosome"/>
    <property type="evidence" value="ECO:0007669"/>
    <property type="project" value="InterPro"/>
</dbReference>
<proteinExistence type="inferred from homology"/>
<protein>
    <recommendedName>
        <fullName evidence="8">50S ribosomal protein L22</fullName>
    </recommendedName>
</protein>
<dbReference type="InterPro" id="IPR047867">
    <property type="entry name" value="Ribosomal_uL22_bac/org-type"/>
</dbReference>
<dbReference type="InterPro" id="IPR018260">
    <property type="entry name" value="Ribosomal_uL22_CS"/>
</dbReference>
<dbReference type="PROSITE" id="PS00464">
    <property type="entry name" value="RIBOSOMAL_L22"/>
    <property type="match status" value="1"/>
</dbReference>
<keyword evidence="5" id="KW-0687">Ribonucleoprotein</keyword>
<sequence>MSKIENRESTRSVVRYARVSAHKARPVLNQIRNKSVGRADEILAFSERSVSDVISGCLHSAVANAGNNNGIPQEELFVSECFADEGPTLKRFRPRARGRATSIFKRTCHLTVVVSRYSEEELEAFQSRVELRNERKNLVAETDLEDEPESKNKKARSLKEDSGEEDSGEEDSGEEDSDSDEENDEQNEKEAN</sequence>
<dbReference type="InterPro" id="IPR036394">
    <property type="entry name" value="Ribosomal_uL22_sf"/>
</dbReference>
<dbReference type="NCBIfam" id="TIGR01044">
    <property type="entry name" value="rplV_bact"/>
    <property type="match status" value="1"/>
</dbReference>
<feature type="compositionally biased region" description="Acidic residues" evidence="6">
    <location>
        <begin position="162"/>
        <end position="185"/>
    </location>
</feature>
<keyword evidence="3" id="KW-0694">RNA-binding</keyword>
<dbReference type="InterPro" id="IPR001063">
    <property type="entry name" value="Ribosomal_uL22"/>
</dbReference>
<dbReference type="GO" id="GO:0022625">
    <property type="term" value="C:cytosolic large ribosomal subunit"/>
    <property type="evidence" value="ECO:0007669"/>
    <property type="project" value="TreeGrafter"/>
</dbReference>
<evidence type="ECO:0000256" key="3">
    <source>
        <dbReference type="ARBA" id="ARBA00022884"/>
    </source>
</evidence>
<evidence type="ECO:0000256" key="4">
    <source>
        <dbReference type="ARBA" id="ARBA00022980"/>
    </source>
</evidence>
<evidence type="ECO:0000256" key="5">
    <source>
        <dbReference type="ARBA" id="ARBA00023274"/>
    </source>
</evidence>
<evidence type="ECO:0000313" key="7">
    <source>
        <dbReference type="EMBL" id="SVB33097.1"/>
    </source>
</evidence>
<gene>
    <name evidence="7" type="ORF">METZ01_LOCUS185951</name>
</gene>
<reference evidence="7" key="1">
    <citation type="submission" date="2018-05" db="EMBL/GenBank/DDBJ databases">
        <authorList>
            <person name="Lanie J.A."/>
            <person name="Ng W.-L."/>
            <person name="Kazmierczak K.M."/>
            <person name="Andrzejewski T.M."/>
            <person name="Davidsen T.M."/>
            <person name="Wayne K.J."/>
            <person name="Tettelin H."/>
            <person name="Glass J.I."/>
            <person name="Rusch D."/>
            <person name="Podicherti R."/>
            <person name="Tsui H.-C.T."/>
            <person name="Winkler M.E."/>
        </authorList>
    </citation>
    <scope>NUCLEOTIDE SEQUENCE</scope>
</reference>
<accession>A0A382D662</accession>